<dbReference type="InterPro" id="IPR001054">
    <property type="entry name" value="A/G_cyclase"/>
</dbReference>
<evidence type="ECO:0000313" key="10">
    <source>
        <dbReference type="Proteomes" id="UP001556692"/>
    </source>
</evidence>
<feature type="transmembrane region" description="Helical" evidence="7">
    <location>
        <begin position="73"/>
        <end position="95"/>
    </location>
</feature>
<dbReference type="InterPro" id="IPR048432">
    <property type="entry name" value="MASE7"/>
</dbReference>
<proteinExistence type="predicted"/>
<evidence type="ECO:0000313" key="9">
    <source>
        <dbReference type="EMBL" id="MEX0406899.1"/>
    </source>
</evidence>
<dbReference type="PANTHER" id="PTHR11920">
    <property type="entry name" value="GUANYLYL CYCLASE"/>
    <property type="match status" value="1"/>
</dbReference>
<feature type="domain" description="Guanylate cyclase" evidence="8">
    <location>
        <begin position="229"/>
        <end position="356"/>
    </location>
</feature>
<dbReference type="CDD" id="cd07302">
    <property type="entry name" value="CHD"/>
    <property type="match status" value="1"/>
</dbReference>
<keyword evidence="2 7" id="KW-0812">Transmembrane</keyword>
<feature type="transmembrane region" description="Helical" evidence="7">
    <location>
        <begin position="159"/>
        <end position="180"/>
    </location>
</feature>
<keyword evidence="5 7" id="KW-0472">Membrane</keyword>
<protein>
    <submittedName>
        <fullName evidence="9">Adenylate/guanylate cyclase domain-containing protein</fullName>
        <ecNumber evidence="9">2.7.7.-</ecNumber>
    </submittedName>
</protein>
<evidence type="ECO:0000256" key="4">
    <source>
        <dbReference type="ARBA" id="ARBA00022989"/>
    </source>
</evidence>
<organism evidence="9 10">
    <name type="scientific">Aquibium pacificus</name>
    <dbReference type="NCBI Taxonomy" id="3153579"/>
    <lineage>
        <taxon>Bacteria</taxon>
        <taxon>Pseudomonadati</taxon>
        <taxon>Pseudomonadota</taxon>
        <taxon>Alphaproteobacteria</taxon>
        <taxon>Hyphomicrobiales</taxon>
        <taxon>Phyllobacteriaceae</taxon>
        <taxon>Aquibium</taxon>
    </lineage>
</organism>
<evidence type="ECO:0000256" key="5">
    <source>
        <dbReference type="ARBA" id="ARBA00023136"/>
    </source>
</evidence>
<dbReference type="InterPro" id="IPR029787">
    <property type="entry name" value="Nucleotide_cyclase"/>
</dbReference>
<evidence type="ECO:0000256" key="3">
    <source>
        <dbReference type="ARBA" id="ARBA00022741"/>
    </source>
</evidence>
<keyword evidence="3" id="KW-0547">Nucleotide-binding</keyword>
<keyword evidence="9" id="KW-0808">Transferase</keyword>
<dbReference type="Pfam" id="PF00211">
    <property type="entry name" value="Guanylate_cyc"/>
    <property type="match status" value="1"/>
</dbReference>
<name>A0ABV3SLM5_9HYPH</name>
<dbReference type="PROSITE" id="PS50125">
    <property type="entry name" value="GUANYLATE_CYCLASE_2"/>
    <property type="match status" value="1"/>
</dbReference>
<comment type="subcellular location">
    <subcellularLocation>
        <location evidence="1">Membrane</location>
    </subcellularLocation>
</comment>
<dbReference type="PANTHER" id="PTHR11920:SF335">
    <property type="entry name" value="GUANYLATE CYCLASE"/>
    <property type="match status" value="1"/>
</dbReference>
<feature type="transmembrane region" description="Helical" evidence="7">
    <location>
        <begin position="21"/>
        <end position="43"/>
    </location>
</feature>
<gene>
    <name evidence="9" type="ORF">ABGN05_14640</name>
</gene>
<dbReference type="EC" id="2.7.7.-" evidence="9"/>
<keyword evidence="4 7" id="KW-1133">Transmembrane helix</keyword>
<evidence type="ECO:0000256" key="2">
    <source>
        <dbReference type="ARBA" id="ARBA00022692"/>
    </source>
</evidence>
<dbReference type="Proteomes" id="UP001556692">
    <property type="component" value="Unassembled WGS sequence"/>
</dbReference>
<keyword evidence="9" id="KW-0548">Nucleotidyltransferase</keyword>
<dbReference type="EMBL" id="JBDPGJ010000003">
    <property type="protein sequence ID" value="MEX0406899.1"/>
    <property type="molecule type" value="Genomic_DNA"/>
</dbReference>
<dbReference type="RefSeq" id="WP_367954781.1">
    <property type="nucleotide sequence ID" value="NZ_JBDPGJ010000003.1"/>
</dbReference>
<dbReference type="Gene3D" id="3.30.70.1230">
    <property type="entry name" value="Nucleotide cyclase"/>
    <property type="match status" value="1"/>
</dbReference>
<comment type="caution">
    <text evidence="9">The sequence shown here is derived from an EMBL/GenBank/DDBJ whole genome shotgun (WGS) entry which is preliminary data.</text>
</comment>
<feature type="transmembrane region" description="Helical" evidence="7">
    <location>
        <begin position="49"/>
        <end position="66"/>
    </location>
</feature>
<dbReference type="GO" id="GO:0016779">
    <property type="term" value="F:nucleotidyltransferase activity"/>
    <property type="evidence" value="ECO:0007669"/>
    <property type="project" value="UniProtKB-KW"/>
</dbReference>
<dbReference type="SUPFAM" id="SSF55073">
    <property type="entry name" value="Nucleotide cyclase"/>
    <property type="match status" value="1"/>
</dbReference>
<dbReference type="Pfam" id="PF20967">
    <property type="entry name" value="MASE7"/>
    <property type="match status" value="1"/>
</dbReference>
<dbReference type="InterPro" id="IPR050401">
    <property type="entry name" value="Cyclic_nucleotide_synthase"/>
</dbReference>
<reference evidence="9 10" key="1">
    <citation type="submission" date="2024-05" db="EMBL/GenBank/DDBJ databases">
        <authorList>
            <person name="Jiang F."/>
        </authorList>
    </citation>
    <scope>NUCLEOTIDE SEQUENCE [LARGE SCALE GENOMIC DNA]</scope>
    <source>
        <strain evidence="9 10">LZ166</strain>
    </source>
</reference>
<sequence length="410" mass="44716">MLRRYLAIGTSGRSERDVRRVEILNGLAAISFLNTLVFVSIAIFLGSDFLLINASVLFSGALFLIAPSLHRFGMVVAALYFLTVLAVAITLWTFAAGLRTGSHYFLLAAPPMTVLLLGHKRWPLETLLSAICVAQFLALEKLAPDTSPYLHQPEWFLDFSFTWAIGTAAAVLLGTAYFAFRRAETAEDALELEHQRSENLLVNLVPATIAEQLKASPGTTIAEQFDAVTILFADIVDFTPRAERLPPHIVVQFLNQVFSEFDRLVAFHSLEKIKTIGDAYMVAGGLPDRRPGHLEAVANMALDMLHAADRFSDALGEKVQIRIGISTGPAIAGVIGTRKLFYDVWGDTANTAARMESHGTPGRIQVTPAVRSGLESAYLFEDRGPVNVKGKGEMALSYLVGRKPESLDAA</sequence>
<keyword evidence="10" id="KW-1185">Reference proteome</keyword>
<evidence type="ECO:0000259" key="8">
    <source>
        <dbReference type="PROSITE" id="PS50125"/>
    </source>
</evidence>
<keyword evidence="6" id="KW-0456">Lyase</keyword>
<accession>A0ABV3SLM5</accession>
<evidence type="ECO:0000256" key="1">
    <source>
        <dbReference type="ARBA" id="ARBA00004370"/>
    </source>
</evidence>
<dbReference type="SMART" id="SM00044">
    <property type="entry name" value="CYCc"/>
    <property type="match status" value="1"/>
</dbReference>
<evidence type="ECO:0000256" key="6">
    <source>
        <dbReference type="ARBA" id="ARBA00023239"/>
    </source>
</evidence>
<evidence type="ECO:0000256" key="7">
    <source>
        <dbReference type="SAM" id="Phobius"/>
    </source>
</evidence>